<dbReference type="GO" id="GO:0019825">
    <property type="term" value="F:oxygen binding"/>
    <property type="evidence" value="ECO:0007669"/>
    <property type="project" value="InterPro"/>
</dbReference>
<comment type="caution">
    <text evidence="1">The sequence shown here is derived from an EMBL/GenBank/DDBJ whole genome shotgun (WGS) entry which is preliminary data.</text>
</comment>
<sequence>MKKDIENREDIIVLVNSFYQKVKKDAVIGYLFLEVVEINWEKHLPVMYDFWENVLFFTGSYNGNPMTPHNQLHKKSPLNQDHFAKWLMLFTQTVDELFEGEKANLAKQRAVSIATVMQLSVLHQGSGHSNLQ</sequence>
<dbReference type="CDD" id="cd08916">
    <property type="entry name" value="TrHb3_P"/>
    <property type="match status" value="1"/>
</dbReference>
<dbReference type="RefSeq" id="WP_171606196.1">
    <property type="nucleotide sequence ID" value="NZ_WHPF01000002.1"/>
</dbReference>
<gene>
    <name evidence="1" type="ORF">GD597_02265</name>
</gene>
<dbReference type="Proteomes" id="UP000598971">
    <property type="component" value="Unassembled WGS sequence"/>
</dbReference>
<name>A0A8J8FB12_9BACT</name>
<protein>
    <submittedName>
        <fullName evidence="1">Hemoglobin-like protein</fullName>
    </submittedName>
</protein>
<organism evidence="1 2">
    <name type="scientific">Limnovirga soli</name>
    <dbReference type="NCBI Taxonomy" id="2656915"/>
    <lineage>
        <taxon>Bacteria</taxon>
        <taxon>Pseudomonadati</taxon>
        <taxon>Bacteroidota</taxon>
        <taxon>Chitinophagia</taxon>
        <taxon>Chitinophagales</taxon>
        <taxon>Chitinophagaceae</taxon>
        <taxon>Limnovirga</taxon>
    </lineage>
</organism>
<accession>A0A8J8FB12</accession>
<proteinExistence type="predicted"/>
<reference evidence="1" key="1">
    <citation type="submission" date="2019-10" db="EMBL/GenBank/DDBJ databases">
        <title>Draft genome sequence of Panacibacter sp. KCS-6.</title>
        <authorList>
            <person name="Yim K.J."/>
        </authorList>
    </citation>
    <scope>NUCLEOTIDE SEQUENCE</scope>
    <source>
        <strain evidence="1">KCS-6</strain>
    </source>
</reference>
<dbReference type="InterPro" id="IPR009050">
    <property type="entry name" value="Globin-like_sf"/>
</dbReference>
<dbReference type="AlphaFoldDB" id="A0A8J8FB12"/>
<evidence type="ECO:0000313" key="2">
    <source>
        <dbReference type="Proteomes" id="UP000598971"/>
    </source>
</evidence>
<dbReference type="InterPro" id="IPR012292">
    <property type="entry name" value="Globin/Proto"/>
</dbReference>
<keyword evidence="2" id="KW-1185">Reference proteome</keyword>
<dbReference type="GO" id="GO:0020037">
    <property type="term" value="F:heme binding"/>
    <property type="evidence" value="ECO:0007669"/>
    <property type="project" value="InterPro"/>
</dbReference>
<evidence type="ECO:0000313" key="1">
    <source>
        <dbReference type="EMBL" id="NNV54267.1"/>
    </source>
</evidence>
<dbReference type="EMBL" id="WHPF01000002">
    <property type="protein sequence ID" value="NNV54267.1"/>
    <property type="molecule type" value="Genomic_DNA"/>
</dbReference>
<dbReference type="SUPFAM" id="SSF46458">
    <property type="entry name" value="Globin-like"/>
    <property type="match status" value="1"/>
</dbReference>
<dbReference type="Gene3D" id="1.10.490.10">
    <property type="entry name" value="Globins"/>
    <property type="match status" value="1"/>
</dbReference>